<evidence type="ECO:0000313" key="2">
    <source>
        <dbReference type="EMBL" id="CAH2292859.1"/>
    </source>
</evidence>
<organism evidence="2 3">
    <name type="scientific">Pelobates cultripes</name>
    <name type="common">Western spadefoot toad</name>
    <dbReference type="NCBI Taxonomy" id="61616"/>
    <lineage>
        <taxon>Eukaryota</taxon>
        <taxon>Metazoa</taxon>
        <taxon>Chordata</taxon>
        <taxon>Craniata</taxon>
        <taxon>Vertebrata</taxon>
        <taxon>Euteleostomi</taxon>
        <taxon>Amphibia</taxon>
        <taxon>Batrachia</taxon>
        <taxon>Anura</taxon>
        <taxon>Pelobatoidea</taxon>
        <taxon>Pelobatidae</taxon>
        <taxon>Pelobates</taxon>
    </lineage>
</organism>
<feature type="signal peptide" evidence="1">
    <location>
        <begin position="1"/>
        <end position="19"/>
    </location>
</feature>
<proteinExistence type="predicted"/>
<evidence type="ECO:0000313" key="3">
    <source>
        <dbReference type="Proteomes" id="UP001295444"/>
    </source>
</evidence>
<dbReference type="EMBL" id="OW240916">
    <property type="protein sequence ID" value="CAH2292859.1"/>
    <property type="molecule type" value="Genomic_DNA"/>
</dbReference>
<gene>
    <name evidence="2" type="ORF">PECUL_23A002344</name>
</gene>
<sequence>MNTLLSICCALIWIPYAESQTLLLTPSNPIVNVGESVTFTCNTGVKDGDQVVLLKQVARRSSPAYYIQSPFIFFSKIWTWNIFRSFYCLH</sequence>
<dbReference type="AlphaFoldDB" id="A0AAD1S7S0"/>
<evidence type="ECO:0000256" key="1">
    <source>
        <dbReference type="SAM" id="SignalP"/>
    </source>
</evidence>
<dbReference type="Proteomes" id="UP001295444">
    <property type="component" value="Chromosome 05"/>
</dbReference>
<name>A0AAD1S7S0_PELCU</name>
<reference evidence="2" key="1">
    <citation type="submission" date="2022-03" db="EMBL/GenBank/DDBJ databases">
        <authorList>
            <person name="Alioto T."/>
            <person name="Alioto T."/>
            <person name="Gomez Garrido J."/>
        </authorList>
    </citation>
    <scope>NUCLEOTIDE SEQUENCE</scope>
</reference>
<protein>
    <submittedName>
        <fullName evidence="2">Uncharacterized protein</fullName>
    </submittedName>
</protein>
<accession>A0AAD1S7S0</accession>
<keyword evidence="1" id="KW-0732">Signal</keyword>
<feature type="chain" id="PRO_5041931177" evidence="1">
    <location>
        <begin position="20"/>
        <end position="90"/>
    </location>
</feature>
<keyword evidence="3" id="KW-1185">Reference proteome</keyword>